<keyword evidence="1" id="KW-0479">Metal-binding</keyword>
<evidence type="ECO:0000256" key="4">
    <source>
        <dbReference type="PROSITE-ProRule" id="PRU01343"/>
    </source>
</evidence>
<keyword evidence="8" id="KW-1185">Reference proteome</keyword>
<feature type="region of interest" description="Disordered" evidence="5">
    <location>
        <begin position="1"/>
        <end position="38"/>
    </location>
</feature>
<dbReference type="Pfam" id="PF06839">
    <property type="entry name" value="Zn_ribbon_GRF"/>
    <property type="match status" value="1"/>
</dbReference>
<keyword evidence="3" id="KW-0862">Zinc</keyword>
<proteinExistence type="predicted"/>
<evidence type="ECO:0000256" key="1">
    <source>
        <dbReference type="ARBA" id="ARBA00022723"/>
    </source>
</evidence>
<evidence type="ECO:0000313" key="7">
    <source>
        <dbReference type="EMBL" id="MED6194990.1"/>
    </source>
</evidence>
<dbReference type="InterPro" id="IPR010666">
    <property type="entry name" value="Znf_GRF"/>
</dbReference>
<dbReference type="Proteomes" id="UP001341840">
    <property type="component" value="Unassembled WGS sequence"/>
</dbReference>
<accession>A0ABU6XE04</accession>
<protein>
    <recommendedName>
        <fullName evidence="6">GRF-type domain-containing protein</fullName>
    </recommendedName>
</protein>
<name>A0ABU6XE04_9FABA</name>
<feature type="domain" description="GRF-type" evidence="6">
    <location>
        <begin position="49"/>
        <end position="92"/>
    </location>
</feature>
<evidence type="ECO:0000313" key="8">
    <source>
        <dbReference type="Proteomes" id="UP001341840"/>
    </source>
</evidence>
<evidence type="ECO:0000256" key="5">
    <source>
        <dbReference type="SAM" id="MobiDB-lite"/>
    </source>
</evidence>
<organism evidence="7 8">
    <name type="scientific">Stylosanthes scabra</name>
    <dbReference type="NCBI Taxonomy" id="79078"/>
    <lineage>
        <taxon>Eukaryota</taxon>
        <taxon>Viridiplantae</taxon>
        <taxon>Streptophyta</taxon>
        <taxon>Embryophyta</taxon>
        <taxon>Tracheophyta</taxon>
        <taxon>Spermatophyta</taxon>
        <taxon>Magnoliopsida</taxon>
        <taxon>eudicotyledons</taxon>
        <taxon>Gunneridae</taxon>
        <taxon>Pentapetalae</taxon>
        <taxon>rosids</taxon>
        <taxon>fabids</taxon>
        <taxon>Fabales</taxon>
        <taxon>Fabaceae</taxon>
        <taxon>Papilionoideae</taxon>
        <taxon>50 kb inversion clade</taxon>
        <taxon>dalbergioids sensu lato</taxon>
        <taxon>Dalbergieae</taxon>
        <taxon>Pterocarpus clade</taxon>
        <taxon>Stylosanthes</taxon>
    </lineage>
</organism>
<reference evidence="7 8" key="1">
    <citation type="journal article" date="2023" name="Plants (Basel)">
        <title>Bridging the Gap: Combining Genomics and Transcriptomics Approaches to Understand Stylosanthes scabra, an Orphan Legume from the Brazilian Caatinga.</title>
        <authorList>
            <person name="Ferreira-Neto J.R.C."/>
            <person name="da Silva M.D."/>
            <person name="Binneck E."/>
            <person name="de Melo N.F."/>
            <person name="da Silva R.H."/>
            <person name="de Melo A.L.T.M."/>
            <person name="Pandolfi V."/>
            <person name="Bustamante F.O."/>
            <person name="Brasileiro-Vidal A.C."/>
            <person name="Benko-Iseppon A.M."/>
        </authorList>
    </citation>
    <scope>NUCLEOTIDE SEQUENCE [LARGE SCALE GENOMIC DNA]</scope>
    <source>
        <tissue evidence="7">Leaves</tissue>
    </source>
</reference>
<evidence type="ECO:0000259" key="6">
    <source>
        <dbReference type="PROSITE" id="PS51999"/>
    </source>
</evidence>
<evidence type="ECO:0000256" key="2">
    <source>
        <dbReference type="ARBA" id="ARBA00022771"/>
    </source>
</evidence>
<dbReference type="PANTHER" id="PTHR33680">
    <property type="entry name" value="OS07G0190500 PROTEIN"/>
    <property type="match status" value="1"/>
</dbReference>
<gene>
    <name evidence="7" type="ORF">PIB30_033806</name>
</gene>
<evidence type="ECO:0000256" key="3">
    <source>
        <dbReference type="ARBA" id="ARBA00022833"/>
    </source>
</evidence>
<keyword evidence="2 4" id="KW-0863">Zinc-finger</keyword>
<sequence length="132" mass="14714">MASSRERCSSSNRGGGSDRAFGDGWSDSMGSSGSGSALKNKSKFIAHECHCGTYAILFMSSTCGNPNRLFYGCPYFKTQAPHCRFFKWLDEYVACYGFEMRKLLIQGDGKQFEGLQSGYPSLIPKSMIWRIE</sequence>
<feature type="compositionally biased region" description="Low complexity" evidence="5">
    <location>
        <begin position="22"/>
        <end position="36"/>
    </location>
</feature>
<comment type="caution">
    <text evidence="7">The sequence shown here is derived from an EMBL/GenBank/DDBJ whole genome shotgun (WGS) entry which is preliminary data.</text>
</comment>
<dbReference type="EMBL" id="JASCZI010211603">
    <property type="protein sequence ID" value="MED6194990.1"/>
    <property type="molecule type" value="Genomic_DNA"/>
</dbReference>
<dbReference type="PANTHER" id="PTHR33680:SF1">
    <property type="entry name" value="OS05G0489500 PROTEIN"/>
    <property type="match status" value="1"/>
</dbReference>
<dbReference type="PROSITE" id="PS51999">
    <property type="entry name" value="ZF_GRF"/>
    <property type="match status" value="1"/>
</dbReference>